<dbReference type="OrthoDB" id="413361at2759"/>
<protein>
    <recommendedName>
        <fullName evidence="10">Integrase catalytic domain-containing protein</fullName>
    </recommendedName>
</protein>
<dbReference type="GO" id="GO:0003964">
    <property type="term" value="F:RNA-directed DNA polymerase activity"/>
    <property type="evidence" value="ECO:0007669"/>
    <property type="project" value="UniProtKB-KW"/>
</dbReference>
<dbReference type="InParanoid" id="A0A0G4GWT4"/>
<dbReference type="STRING" id="1169540.A0A0G4GWT4"/>
<dbReference type="PROSITE" id="PS50994">
    <property type="entry name" value="INTEGRASE"/>
    <property type="match status" value="1"/>
</dbReference>
<dbReference type="Pfam" id="PF25597">
    <property type="entry name" value="SH3_retrovirus"/>
    <property type="match status" value="1"/>
</dbReference>
<keyword evidence="3" id="KW-0255">Endonuclease</keyword>
<dbReference type="GO" id="GO:0003887">
    <property type="term" value="F:DNA-directed DNA polymerase activity"/>
    <property type="evidence" value="ECO:0007669"/>
    <property type="project" value="UniProtKB-KW"/>
</dbReference>
<dbReference type="AlphaFoldDB" id="A0A0G4GWT4"/>
<keyword evidence="12" id="KW-1185">Reference proteome</keyword>
<keyword evidence="4" id="KW-0378">Hydrolase</keyword>
<dbReference type="GO" id="GO:0006310">
    <property type="term" value="P:DNA recombination"/>
    <property type="evidence" value="ECO:0007669"/>
    <property type="project" value="UniProtKB-KW"/>
</dbReference>
<evidence type="ECO:0000256" key="3">
    <source>
        <dbReference type="ARBA" id="ARBA00022759"/>
    </source>
</evidence>
<dbReference type="GO" id="GO:0016787">
    <property type="term" value="F:hydrolase activity"/>
    <property type="evidence" value="ECO:0007669"/>
    <property type="project" value="UniProtKB-KW"/>
</dbReference>
<keyword evidence="6" id="KW-0229">DNA integration</keyword>
<keyword evidence="8" id="KW-0808">Transferase</keyword>
<dbReference type="PhylomeDB" id="A0A0G4GWT4"/>
<dbReference type="GO" id="GO:0046872">
    <property type="term" value="F:metal ion binding"/>
    <property type="evidence" value="ECO:0007669"/>
    <property type="project" value="UniProtKB-KW"/>
</dbReference>
<dbReference type="EMBL" id="CDMY01000851">
    <property type="protein sequence ID" value="CEM35417.1"/>
    <property type="molecule type" value="Genomic_DNA"/>
</dbReference>
<organism evidence="11 12">
    <name type="scientific">Vitrella brassicaformis (strain CCMP3155)</name>
    <dbReference type="NCBI Taxonomy" id="1169540"/>
    <lineage>
        <taxon>Eukaryota</taxon>
        <taxon>Sar</taxon>
        <taxon>Alveolata</taxon>
        <taxon>Colpodellida</taxon>
        <taxon>Vitrellaceae</taxon>
        <taxon>Vitrella</taxon>
    </lineage>
</organism>
<accession>A0A0G4GWT4</accession>
<dbReference type="InterPro" id="IPR012337">
    <property type="entry name" value="RNaseH-like_sf"/>
</dbReference>
<keyword evidence="1" id="KW-0540">Nuclease</keyword>
<dbReference type="GO" id="GO:0003676">
    <property type="term" value="F:nucleic acid binding"/>
    <property type="evidence" value="ECO:0007669"/>
    <property type="project" value="InterPro"/>
</dbReference>
<evidence type="ECO:0000256" key="8">
    <source>
        <dbReference type="ARBA" id="ARBA00022932"/>
    </source>
</evidence>
<dbReference type="Pfam" id="PF00665">
    <property type="entry name" value="rve"/>
    <property type="match status" value="1"/>
</dbReference>
<dbReference type="InterPro" id="IPR036397">
    <property type="entry name" value="RNaseH_sf"/>
</dbReference>
<dbReference type="PANTHER" id="PTHR42648">
    <property type="entry name" value="TRANSPOSASE, PUTATIVE-RELATED"/>
    <property type="match status" value="1"/>
</dbReference>
<dbReference type="Proteomes" id="UP000041254">
    <property type="component" value="Unassembled WGS sequence"/>
</dbReference>
<keyword evidence="9" id="KW-0233">DNA recombination</keyword>
<keyword evidence="7" id="KW-0695">RNA-directed DNA polymerase</keyword>
<dbReference type="Gene3D" id="3.30.420.10">
    <property type="entry name" value="Ribonuclease H-like superfamily/Ribonuclease H"/>
    <property type="match status" value="1"/>
</dbReference>
<name>A0A0G4GWT4_VITBC</name>
<evidence type="ECO:0000313" key="12">
    <source>
        <dbReference type="Proteomes" id="UP000041254"/>
    </source>
</evidence>
<feature type="domain" description="Integrase catalytic" evidence="10">
    <location>
        <begin position="67"/>
        <end position="228"/>
    </location>
</feature>
<keyword evidence="2" id="KW-0479">Metal-binding</keyword>
<evidence type="ECO:0000256" key="1">
    <source>
        <dbReference type="ARBA" id="ARBA00022722"/>
    </source>
</evidence>
<dbReference type="SUPFAM" id="SSF53098">
    <property type="entry name" value="Ribonuclease H-like"/>
    <property type="match status" value="1"/>
</dbReference>
<keyword evidence="8" id="KW-0239">DNA-directed DNA polymerase</keyword>
<dbReference type="GO" id="GO:0015074">
    <property type="term" value="P:DNA integration"/>
    <property type="evidence" value="ECO:0007669"/>
    <property type="project" value="UniProtKB-KW"/>
</dbReference>
<dbReference type="InterPro" id="IPR039537">
    <property type="entry name" value="Retrotran_Ty1/copia-like"/>
</dbReference>
<reference evidence="11 12" key="1">
    <citation type="submission" date="2014-11" db="EMBL/GenBank/DDBJ databases">
        <authorList>
            <person name="Zhu J."/>
            <person name="Qi W."/>
            <person name="Song R."/>
        </authorList>
    </citation>
    <scope>NUCLEOTIDE SEQUENCE [LARGE SCALE GENOMIC DNA]</scope>
</reference>
<keyword evidence="5" id="KW-0460">Magnesium</keyword>
<evidence type="ECO:0000256" key="6">
    <source>
        <dbReference type="ARBA" id="ARBA00022908"/>
    </source>
</evidence>
<proteinExistence type="predicted"/>
<evidence type="ECO:0000256" key="7">
    <source>
        <dbReference type="ARBA" id="ARBA00022918"/>
    </source>
</evidence>
<keyword evidence="8" id="KW-0548">Nucleotidyltransferase</keyword>
<evidence type="ECO:0000256" key="5">
    <source>
        <dbReference type="ARBA" id="ARBA00022842"/>
    </source>
</evidence>
<evidence type="ECO:0000256" key="2">
    <source>
        <dbReference type="ARBA" id="ARBA00022723"/>
    </source>
</evidence>
<dbReference type="GO" id="GO:0004519">
    <property type="term" value="F:endonuclease activity"/>
    <property type="evidence" value="ECO:0007669"/>
    <property type="project" value="UniProtKB-KW"/>
</dbReference>
<dbReference type="OMA" id="LCIRHIR"/>
<sequence>MAEVISEELAHKHFLHYHDAAVDRLSEVCRNAPVVKKGKKNEREQRKCAVCVQAKMKIRPYLNNAFRHSSPGDLVHVDLAQIKQLSERGFKYLMVMVDDHSRYVQAYFLKKKSIAPKAFMHYCTAIRMPKAVRTDGGAELIAGTWKAFCEQHQIRQEQSLPHHQSQNGVAERTIGAICQLTRAALFQSGLPSFYWCFAAKTATYIKNRMPTKRNPSEKTPFELFWGYPLCIRHIRTFGARAYVRQRKDQRGKLDPRAKLGILVGFDPNTKDGYVMWFPDDRQFVISRDVEVDEHVRPSHLTSRPTTIKTTIVPSNPKMIDSIKKMSVSTNTAKIKSLTALHCAKDRQQHHQYRRPLKMLQMQKKPSLIPMEVPLTTIESFERKWG</sequence>
<evidence type="ECO:0000256" key="9">
    <source>
        <dbReference type="ARBA" id="ARBA00023172"/>
    </source>
</evidence>
<dbReference type="VEuPathDB" id="CryptoDB:Vbra_441"/>
<dbReference type="InterPro" id="IPR001584">
    <property type="entry name" value="Integrase_cat-core"/>
</dbReference>
<evidence type="ECO:0000313" key="11">
    <source>
        <dbReference type="EMBL" id="CEM35417.1"/>
    </source>
</evidence>
<gene>
    <name evidence="11" type="ORF">Vbra_441</name>
</gene>
<dbReference type="PANTHER" id="PTHR42648:SF11">
    <property type="entry name" value="TRANSPOSON TY4-P GAG-POL POLYPROTEIN"/>
    <property type="match status" value="1"/>
</dbReference>
<evidence type="ECO:0000256" key="4">
    <source>
        <dbReference type="ARBA" id="ARBA00022801"/>
    </source>
</evidence>
<dbReference type="InterPro" id="IPR057670">
    <property type="entry name" value="SH3_retrovirus"/>
</dbReference>
<evidence type="ECO:0000259" key="10">
    <source>
        <dbReference type="PROSITE" id="PS50994"/>
    </source>
</evidence>